<proteinExistence type="predicted"/>
<feature type="chain" id="PRO_5027025320" evidence="1">
    <location>
        <begin position="28"/>
        <end position="194"/>
    </location>
</feature>
<accession>A0A6L9MW79</accession>
<comment type="caution">
    <text evidence="2">The sequence shown here is derived from an EMBL/GenBank/DDBJ whole genome shotgun (WGS) entry which is preliminary data.</text>
</comment>
<gene>
    <name evidence="2" type="ORF">GTW09_13350</name>
</gene>
<protein>
    <submittedName>
        <fullName evidence="2">Uncharacterized protein</fullName>
    </submittedName>
</protein>
<sequence length="194" mass="22337">MSKNKTFIVKGQSTALMLLLVTCHVQADSIFQTGAYQKEGRQAEKEITAAKEIEKIDVIGKQPPNLLRKAFYRHEDNFFDLYNELVDENQFRMDCEMRLRHLQSKVKYRACIPRYVGIENAKELEDAALRSGRLSASSILNATPDKAALRLTYAKKKKEMATKMAELINSHPELAKRYTQYVEAKTKFEDAKNR</sequence>
<dbReference type="AlphaFoldDB" id="A0A6L9MW79"/>
<dbReference type="Proteomes" id="UP000478837">
    <property type="component" value="Unassembled WGS sequence"/>
</dbReference>
<evidence type="ECO:0000256" key="1">
    <source>
        <dbReference type="SAM" id="SignalP"/>
    </source>
</evidence>
<organism evidence="2 3">
    <name type="scientific">Alteromonas hispanica</name>
    <dbReference type="NCBI Taxonomy" id="315421"/>
    <lineage>
        <taxon>Bacteria</taxon>
        <taxon>Pseudomonadati</taxon>
        <taxon>Pseudomonadota</taxon>
        <taxon>Gammaproteobacteria</taxon>
        <taxon>Alteromonadales</taxon>
        <taxon>Alteromonadaceae</taxon>
        <taxon>Alteromonas/Salinimonas group</taxon>
        <taxon>Alteromonas</taxon>
    </lineage>
</organism>
<evidence type="ECO:0000313" key="2">
    <source>
        <dbReference type="EMBL" id="NDW22514.1"/>
    </source>
</evidence>
<dbReference type="EMBL" id="JAAAWP010000008">
    <property type="protein sequence ID" value="NDW22514.1"/>
    <property type="molecule type" value="Genomic_DNA"/>
</dbReference>
<evidence type="ECO:0000313" key="3">
    <source>
        <dbReference type="Proteomes" id="UP000478837"/>
    </source>
</evidence>
<keyword evidence="1" id="KW-0732">Signal</keyword>
<feature type="signal peptide" evidence="1">
    <location>
        <begin position="1"/>
        <end position="27"/>
    </location>
</feature>
<keyword evidence="3" id="KW-1185">Reference proteome</keyword>
<dbReference type="RefSeq" id="WP_163112279.1">
    <property type="nucleotide sequence ID" value="NZ_JAAAWP010000008.1"/>
</dbReference>
<reference evidence="2 3" key="1">
    <citation type="submission" date="2020-01" db="EMBL/GenBank/DDBJ databases">
        <title>Genomes of bacteria type strains.</title>
        <authorList>
            <person name="Chen J."/>
            <person name="Zhu S."/>
            <person name="Yang J."/>
        </authorList>
    </citation>
    <scope>NUCLEOTIDE SEQUENCE [LARGE SCALE GENOMIC DNA]</scope>
    <source>
        <strain evidence="2 3">LMG 22958</strain>
    </source>
</reference>
<name>A0A6L9MW79_9ALTE</name>